<evidence type="ECO:0000256" key="1">
    <source>
        <dbReference type="SAM" id="SignalP"/>
    </source>
</evidence>
<dbReference type="Gene3D" id="3.20.20.190">
    <property type="entry name" value="Phosphatidylinositol (PI) phosphodiesterase"/>
    <property type="match status" value="1"/>
</dbReference>
<dbReference type="Proteomes" id="UP000559256">
    <property type="component" value="Unassembled WGS sequence"/>
</dbReference>
<dbReference type="PANTHER" id="PTHR13593">
    <property type="match status" value="1"/>
</dbReference>
<dbReference type="OrthoDB" id="1046782at2759"/>
<dbReference type="Pfam" id="PF00388">
    <property type="entry name" value="PI-PLC-X"/>
    <property type="match status" value="1"/>
</dbReference>
<comment type="caution">
    <text evidence="3">The sequence shown here is derived from an EMBL/GenBank/DDBJ whole genome shotgun (WGS) entry which is preliminary data.</text>
</comment>
<evidence type="ECO:0000313" key="3">
    <source>
        <dbReference type="EMBL" id="KAF5349023.1"/>
    </source>
</evidence>
<name>A0A8H5CWT3_9AGAR</name>
<feature type="signal peptide" evidence="1">
    <location>
        <begin position="1"/>
        <end position="25"/>
    </location>
</feature>
<accession>A0A8H5CWT3</accession>
<dbReference type="PROSITE" id="PS50007">
    <property type="entry name" value="PIPLC_X_DOMAIN"/>
    <property type="match status" value="1"/>
</dbReference>
<reference evidence="3 4" key="1">
    <citation type="journal article" date="2020" name="ISME J.">
        <title>Uncovering the hidden diversity of litter-decomposition mechanisms in mushroom-forming fungi.</title>
        <authorList>
            <person name="Floudas D."/>
            <person name="Bentzer J."/>
            <person name="Ahren D."/>
            <person name="Johansson T."/>
            <person name="Persson P."/>
            <person name="Tunlid A."/>
        </authorList>
    </citation>
    <scope>NUCLEOTIDE SEQUENCE [LARGE SCALE GENOMIC DNA]</scope>
    <source>
        <strain evidence="3 4">CBS 291.85</strain>
    </source>
</reference>
<dbReference type="InterPro" id="IPR051057">
    <property type="entry name" value="PI-PLC_domain"/>
</dbReference>
<dbReference type="SMART" id="SM00148">
    <property type="entry name" value="PLCXc"/>
    <property type="match status" value="1"/>
</dbReference>
<sequence length="383" mass="42842">MKQTFHPRCLAVLVLVFSISSFAASSQTYLSESALAEILERGAPILGFDDGCSKSVPTCDWMAKIPDNTKLVHMNLPGTHDTATWNYTQETQDALLGYTGVIPEAKFFQCQEHSIFQMLNGGIRVFDLRFAWNPGNQTIGFYHAQALLAPTTRVEDVFFGLYSWLDKHPTETLLVSLNHESGTGTPNNPELQEHLYNIFNSELAKRYWLQTNGTLGTLQESRGKIILLQRFNYDMLPPAMSARIGIHLEPGQWTDNGANITLIYNQAKIQIAYIEDYYEIGLPQGSGAALNIKWKLNATFAHLQDAATLHPDQLYISFASSEHNDDVPPEYPRIMALGNGTDVPGVNQQLLPWLRERKGQKFGIIMLDFFDSVPGLVEAVIGM</sequence>
<organism evidence="3 4">
    <name type="scientific">Tetrapyrgos nigripes</name>
    <dbReference type="NCBI Taxonomy" id="182062"/>
    <lineage>
        <taxon>Eukaryota</taxon>
        <taxon>Fungi</taxon>
        <taxon>Dikarya</taxon>
        <taxon>Basidiomycota</taxon>
        <taxon>Agaricomycotina</taxon>
        <taxon>Agaricomycetes</taxon>
        <taxon>Agaricomycetidae</taxon>
        <taxon>Agaricales</taxon>
        <taxon>Marasmiineae</taxon>
        <taxon>Marasmiaceae</taxon>
        <taxon>Tetrapyrgos</taxon>
    </lineage>
</organism>
<keyword evidence="4" id="KW-1185">Reference proteome</keyword>
<dbReference type="AlphaFoldDB" id="A0A8H5CWT3"/>
<proteinExistence type="predicted"/>
<protein>
    <recommendedName>
        <fullName evidence="2">Phosphatidylinositol-specific phospholipase C X domain-containing protein</fullName>
    </recommendedName>
</protein>
<keyword evidence="1" id="KW-0732">Signal</keyword>
<dbReference type="EMBL" id="JAACJM010000083">
    <property type="protein sequence ID" value="KAF5349023.1"/>
    <property type="molecule type" value="Genomic_DNA"/>
</dbReference>
<dbReference type="InterPro" id="IPR000909">
    <property type="entry name" value="PLipase_C_PInositol-sp_X_dom"/>
</dbReference>
<dbReference type="SUPFAM" id="SSF51695">
    <property type="entry name" value="PLC-like phosphodiesterases"/>
    <property type="match status" value="1"/>
</dbReference>
<dbReference type="PANTHER" id="PTHR13593:SF116">
    <property type="entry name" value="PLC-LIKE PHOSPHODIESTERASE"/>
    <property type="match status" value="1"/>
</dbReference>
<gene>
    <name evidence="3" type="ORF">D9758_012691</name>
</gene>
<evidence type="ECO:0000313" key="4">
    <source>
        <dbReference type="Proteomes" id="UP000559256"/>
    </source>
</evidence>
<dbReference type="GO" id="GO:0006629">
    <property type="term" value="P:lipid metabolic process"/>
    <property type="evidence" value="ECO:0007669"/>
    <property type="project" value="InterPro"/>
</dbReference>
<feature type="chain" id="PRO_5034331482" description="Phosphatidylinositol-specific phospholipase C X domain-containing protein" evidence="1">
    <location>
        <begin position="26"/>
        <end position="383"/>
    </location>
</feature>
<dbReference type="GO" id="GO:0008081">
    <property type="term" value="F:phosphoric diester hydrolase activity"/>
    <property type="evidence" value="ECO:0007669"/>
    <property type="project" value="InterPro"/>
</dbReference>
<evidence type="ECO:0000259" key="2">
    <source>
        <dbReference type="SMART" id="SM00148"/>
    </source>
</evidence>
<feature type="domain" description="Phosphatidylinositol-specific phospholipase C X" evidence="2">
    <location>
        <begin position="66"/>
        <end position="230"/>
    </location>
</feature>
<dbReference type="InterPro" id="IPR017946">
    <property type="entry name" value="PLC-like_Pdiesterase_TIM-brl"/>
</dbReference>